<sequence length="42" mass="4803">MLLPGETGAKNKLDKNVSNDLLYRKSCAIIRIFLNKEPSFTY</sequence>
<name>A0A917E2B1_9BACL</name>
<protein>
    <submittedName>
        <fullName evidence="1">Uncharacterized protein</fullName>
    </submittedName>
</protein>
<evidence type="ECO:0000313" key="1">
    <source>
        <dbReference type="EMBL" id="GGD93623.1"/>
    </source>
</evidence>
<dbReference type="EMBL" id="BMHP01000006">
    <property type="protein sequence ID" value="GGD93623.1"/>
    <property type="molecule type" value="Genomic_DNA"/>
</dbReference>
<reference evidence="1" key="2">
    <citation type="submission" date="2020-09" db="EMBL/GenBank/DDBJ databases">
        <authorList>
            <person name="Sun Q."/>
            <person name="Zhou Y."/>
        </authorList>
    </citation>
    <scope>NUCLEOTIDE SEQUENCE</scope>
    <source>
        <strain evidence="1">CGMCC 1.15178</strain>
    </source>
</reference>
<dbReference type="Proteomes" id="UP000612456">
    <property type="component" value="Unassembled WGS sequence"/>
</dbReference>
<accession>A0A917E2B1</accession>
<gene>
    <name evidence="1" type="ORF">GCM10010911_60330</name>
</gene>
<reference evidence="1" key="1">
    <citation type="journal article" date="2014" name="Int. J. Syst. Evol. Microbiol.">
        <title>Complete genome sequence of Corynebacterium casei LMG S-19264T (=DSM 44701T), isolated from a smear-ripened cheese.</title>
        <authorList>
            <consortium name="US DOE Joint Genome Institute (JGI-PGF)"/>
            <person name="Walter F."/>
            <person name="Albersmeier A."/>
            <person name="Kalinowski J."/>
            <person name="Ruckert C."/>
        </authorList>
    </citation>
    <scope>NUCLEOTIDE SEQUENCE</scope>
    <source>
        <strain evidence="1">CGMCC 1.15178</strain>
    </source>
</reference>
<keyword evidence="2" id="KW-1185">Reference proteome</keyword>
<evidence type="ECO:0000313" key="2">
    <source>
        <dbReference type="Proteomes" id="UP000612456"/>
    </source>
</evidence>
<organism evidence="1 2">
    <name type="scientific">Paenibacillus nasutitermitis</name>
    <dbReference type="NCBI Taxonomy" id="1652958"/>
    <lineage>
        <taxon>Bacteria</taxon>
        <taxon>Bacillati</taxon>
        <taxon>Bacillota</taxon>
        <taxon>Bacilli</taxon>
        <taxon>Bacillales</taxon>
        <taxon>Paenibacillaceae</taxon>
        <taxon>Paenibacillus</taxon>
    </lineage>
</organism>
<comment type="caution">
    <text evidence="1">The sequence shown here is derived from an EMBL/GenBank/DDBJ whole genome shotgun (WGS) entry which is preliminary data.</text>
</comment>
<dbReference type="AlphaFoldDB" id="A0A917E2B1"/>
<proteinExistence type="predicted"/>